<gene>
    <name evidence="1" type="ORF">PENANT_c005G08922</name>
</gene>
<comment type="caution">
    <text evidence="1">The sequence shown here is derived from an EMBL/GenBank/DDBJ whole genome shotgun (WGS) entry which is preliminary data.</text>
</comment>
<evidence type="ECO:0000313" key="1">
    <source>
        <dbReference type="EMBL" id="OQD87594.1"/>
    </source>
</evidence>
<accession>A0A1V6QEG3</accession>
<dbReference type="EMBL" id="MDYN01000005">
    <property type="protein sequence ID" value="OQD87594.1"/>
    <property type="molecule type" value="Genomic_DNA"/>
</dbReference>
<keyword evidence="2" id="KW-1185">Reference proteome</keyword>
<dbReference type="Proteomes" id="UP000191672">
    <property type="component" value="Unassembled WGS sequence"/>
</dbReference>
<protein>
    <submittedName>
        <fullName evidence="1">Uncharacterized protein</fullName>
    </submittedName>
</protein>
<organism evidence="1 2">
    <name type="scientific">Penicillium antarcticum</name>
    <dbReference type="NCBI Taxonomy" id="416450"/>
    <lineage>
        <taxon>Eukaryota</taxon>
        <taxon>Fungi</taxon>
        <taxon>Dikarya</taxon>
        <taxon>Ascomycota</taxon>
        <taxon>Pezizomycotina</taxon>
        <taxon>Eurotiomycetes</taxon>
        <taxon>Eurotiomycetidae</taxon>
        <taxon>Eurotiales</taxon>
        <taxon>Aspergillaceae</taxon>
        <taxon>Penicillium</taxon>
    </lineage>
</organism>
<reference evidence="2" key="1">
    <citation type="journal article" date="2017" name="Nat. Microbiol.">
        <title>Global analysis of biosynthetic gene clusters reveals vast potential of secondary metabolite production in Penicillium species.</title>
        <authorList>
            <person name="Nielsen J.C."/>
            <person name="Grijseels S."/>
            <person name="Prigent S."/>
            <person name="Ji B."/>
            <person name="Dainat J."/>
            <person name="Nielsen K.F."/>
            <person name="Frisvad J.C."/>
            <person name="Workman M."/>
            <person name="Nielsen J."/>
        </authorList>
    </citation>
    <scope>NUCLEOTIDE SEQUENCE [LARGE SCALE GENOMIC DNA]</scope>
    <source>
        <strain evidence="2">IBT 31811</strain>
    </source>
</reference>
<sequence>MKLPIAVRNWQPATDGGAGADKPTIRLAAAAKRMVRARIQDRWRKQWDAERTAQPTKRLVEWPNKKMRSMRITLRHFLYKINIADSDKCPYGEGS</sequence>
<evidence type="ECO:0000313" key="2">
    <source>
        <dbReference type="Proteomes" id="UP000191672"/>
    </source>
</evidence>
<proteinExistence type="predicted"/>
<name>A0A1V6QEG3_9EURO</name>
<dbReference type="AlphaFoldDB" id="A0A1V6QEG3"/>